<dbReference type="RefSeq" id="XP_040726355.1">
    <property type="nucleotide sequence ID" value="XM_040866735.1"/>
</dbReference>
<keyword evidence="4" id="KW-0539">Nucleus</keyword>
<dbReference type="OrthoDB" id="10264870at2759"/>
<dbReference type="GO" id="GO:0000124">
    <property type="term" value="C:SAGA complex"/>
    <property type="evidence" value="ECO:0007669"/>
    <property type="project" value="UniProtKB-ARBA"/>
</dbReference>
<evidence type="ECO:0000313" key="6">
    <source>
        <dbReference type="EMBL" id="ORY84337.1"/>
    </source>
</evidence>
<sequence>MVDANRASPISSPVASPEESFGPDSASKARKTVSNGKATPAVASGADRSAAARVDIDVPLNKLHEVLKEKWSAYQQIVTDFLTARLTRNEFEQQLQPILVNGTIKLHNDIMLTLLSNAYKEPPPAIANSLGWSKKRREPPRMKGDPHAKRLKAEVMGLPTRERRRLKSIPKPEANAKTMPNSMIETRFAKLPRVPVSQQKINTSQHHNDILKGFHVPLAQESYQLPEPETLKDRILATALENGLLGGVSAQVPELILSALDIHLRNILTATIQKVRTNRGDAVWTHTREPIVLPPSLKNPGPSVIDELDEKSSQDAMARRRSSVKLEETTMAAHELHLAYNLAPHLFGENATPAVQRMVMLSLDDATPPDVSWQEIEEADIAAWKEAAKANAAAAATAAQHGLRHPSLDSPQTKSVTPANDTPPHPGVKDEDGKVKQAILNAGTGEFSQRARVAQMVDSFL</sequence>
<dbReference type="AlphaFoldDB" id="A0A1Y2FL82"/>
<dbReference type="GO" id="GO:0005634">
    <property type="term" value="C:nucleus"/>
    <property type="evidence" value="ECO:0007669"/>
    <property type="project" value="UniProtKB-SubCell"/>
</dbReference>
<feature type="region of interest" description="Disordered" evidence="5">
    <location>
        <begin position="395"/>
        <end position="433"/>
    </location>
</feature>
<keyword evidence="2" id="KW-0805">Transcription regulation</keyword>
<evidence type="ECO:0000256" key="5">
    <source>
        <dbReference type="SAM" id="MobiDB-lite"/>
    </source>
</evidence>
<comment type="subcellular location">
    <subcellularLocation>
        <location evidence="1">Nucleus</location>
    </subcellularLocation>
</comment>
<comment type="caution">
    <text evidence="6">The sequence shown here is derived from an EMBL/GenBank/DDBJ whole genome shotgun (WGS) entry which is preliminary data.</text>
</comment>
<dbReference type="PANTHER" id="PTHR21277:SF5">
    <property type="entry name" value="TRANSCRIPTIONAL ADAPTER 1"/>
    <property type="match status" value="1"/>
</dbReference>
<dbReference type="InterPro" id="IPR024738">
    <property type="entry name" value="Hfi1/Tada1"/>
</dbReference>
<dbReference type="CDD" id="cd22933">
    <property type="entry name" value="HFD_HFI1"/>
    <property type="match status" value="1"/>
</dbReference>
<accession>A0A1Y2FL82</accession>
<protein>
    <submittedName>
        <fullName evidence="6">Transcriptional regulator of RNA polII, SAGA, subunit-domain-containing protein</fullName>
    </submittedName>
</protein>
<evidence type="ECO:0000256" key="2">
    <source>
        <dbReference type="ARBA" id="ARBA00023015"/>
    </source>
</evidence>
<dbReference type="OMA" id="WTHTREP"/>
<dbReference type="GO" id="GO:0006357">
    <property type="term" value="P:regulation of transcription by RNA polymerase II"/>
    <property type="evidence" value="ECO:0007669"/>
    <property type="project" value="TreeGrafter"/>
</dbReference>
<proteinExistence type="predicted"/>
<feature type="region of interest" description="Disordered" evidence="5">
    <location>
        <begin position="128"/>
        <end position="147"/>
    </location>
</feature>
<evidence type="ECO:0000256" key="1">
    <source>
        <dbReference type="ARBA" id="ARBA00004123"/>
    </source>
</evidence>
<keyword evidence="7" id="KW-1185">Reference proteome</keyword>
<feature type="compositionally biased region" description="Polar residues" evidence="5">
    <location>
        <begin position="409"/>
        <end position="420"/>
    </location>
</feature>
<evidence type="ECO:0000256" key="4">
    <source>
        <dbReference type="ARBA" id="ARBA00023242"/>
    </source>
</evidence>
<dbReference type="Proteomes" id="UP000193685">
    <property type="component" value="Unassembled WGS sequence"/>
</dbReference>
<dbReference type="GO" id="GO:0003713">
    <property type="term" value="F:transcription coactivator activity"/>
    <property type="evidence" value="ECO:0007669"/>
    <property type="project" value="TreeGrafter"/>
</dbReference>
<dbReference type="GeneID" id="63783334"/>
<evidence type="ECO:0000256" key="3">
    <source>
        <dbReference type="ARBA" id="ARBA00023163"/>
    </source>
</evidence>
<evidence type="ECO:0000313" key="7">
    <source>
        <dbReference type="Proteomes" id="UP000193685"/>
    </source>
</evidence>
<dbReference type="STRING" id="56484.A0A1Y2FL82"/>
<dbReference type="PANTHER" id="PTHR21277">
    <property type="entry name" value="TRANSCRIPTIONAL ADAPTER 1"/>
    <property type="match status" value="1"/>
</dbReference>
<reference evidence="6 7" key="1">
    <citation type="submission" date="2016-07" db="EMBL/GenBank/DDBJ databases">
        <title>Pervasive Adenine N6-methylation of Active Genes in Fungi.</title>
        <authorList>
            <consortium name="DOE Joint Genome Institute"/>
            <person name="Mondo S.J."/>
            <person name="Dannebaum R.O."/>
            <person name="Kuo R.C."/>
            <person name="Labutti K."/>
            <person name="Haridas S."/>
            <person name="Kuo A."/>
            <person name="Salamov A."/>
            <person name="Ahrendt S.R."/>
            <person name="Lipzen A."/>
            <person name="Sullivan W."/>
            <person name="Andreopoulos W.B."/>
            <person name="Clum A."/>
            <person name="Lindquist E."/>
            <person name="Daum C."/>
            <person name="Ramamoorthy G.K."/>
            <person name="Gryganskyi A."/>
            <person name="Culley D."/>
            <person name="Magnuson J.K."/>
            <person name="James T.Y."/>
            <person name="O'Malley M.A."/>
            <person name="Stajich J.E."/>
            <person name="Spatafora J.W."/>
            <person name="Visel A."/>
            <person name="Grigoriev I.V."/>
        </authorList>
    </citation>
    <scope>NUCLEOTIDE SEQUENCE [LARGE SCALE GENOMIC DNA]</scope>
    <source>
        <strain evidence="6 7">12-1054</strain>
    </source>
</reference>
<dbReference type="Pfam" id="PF12767">
    <property type="entry name" value="SAGA-Tad1"/>
    <property type="match status" value="1"/>
</dbReference>
<keyword evidence="3" id="KW-0804">Transcription</keyword>
<gene>
    <name evidence="6" type="ORF">BCR37DRAFT_264292</name>
</gene>
<organism evidence="6 7">
    <name type="scientific">Protomyces lactucae-debilis</name>
    <dbReference type="NCBI Taxonomy" id="2754530"/>
    <lineage>
        <taxon>Eukaryota</taxon>
        <taxon>Fungi</taxon>
        <taxon>Dikarya</taxon>
        <taxon>Ascomycota</taxon>
        <taxon>Taphrinomycotina</taxon>
        <taxon>Taphrinomycetes</taxon>
        <taxon>Taphrinales</taxon>
        <taxon>Protomycetaceae</taxon>
        <taxon>Protomyces</taxon>
    </lineage>
</organism>
<dbReference type="EMBL" id="MCFI01000006">
    <property type="protein sequence ID" value="ORY84337.1"/>
    <property type="molecule type" value="Genomic_DNA"/>
</dbReference>
<name>A0A1Y2FL82_PROLT</name>
<feature type="region of interest" description="Disordered" evidence="5">
    <location>
        <begin position="1"/>
        <end position="48"/>
    </location>
</feature>